<proteinExistence type="predicted"/>
<sequence>MIQYIENGQRQLTPKWMEKIESALGVEPWMLWVDPKTTVDEKDREILSRYRALPDNLRAAVDAILFGEQKDVAK</sequence>
<evidence type="ECO:0000313" key="1">
    <source>
        <dbReference type="EMBL" id="AEP08914.1"/>
    </source>
</evidence>
<gene>
    <name evidence="1" type="ordered locus">MICA_577</name>
</gene>
<keyword evidence="2" id="KW-1185">Reference proteome</keyword>
<dbReference type="KEGG" id="mai:MICA_577"/>
<evidence type="ECO:0000313" key="2">
    <source>
        <dbReference type="Proteomes" id="UP000009286"/>
    </source>
</evidence>
<dbReference type="AlphaFoldDB" id="G2KMY2"/>
<protein>
    <submittedName>
        <fullName evidence="1">Uncharacterized protein</fullName>
    </submittedName>
</protein>
<accession>G2KMY2</accession>
<dbReference type="STRING" id="856793.MICA_577"/>
<reference evidence="1 2" key="1">
    <citation type="journal article" date="2011" name="BMC Genomics">
        <title>Genomic insights into an obligate epibiotic bacterial predator: Micavibrio aeruginosavorus ARL-13.</title>
        <authorList>
            <person name="Wang Z."/>
            <person name="Kadouri D."/>
            <person name="Wu M."/>
        </authorList>
    </citation>
    <scope>NUCLEOTIDE SEQUENCE [LARGE SCALE GENOMIC DNA]</scope>
    <source>
        <strain evidence="1 2">ARL-13</strain>
    </source>
</reference>
<dbReference type="EMBL" id="CP002382">
    <property type="protein sequence ID" value="AEP08914.1"/>
    <property type="molecule type" value="Genomic_DNA"/>
</dbReference>
<dbReference type="HOGENOM" id="CLU_2683694_0_0_5"/>
<name>G2KMY2_MICAA</name>
<dbReference type="Proteomes" id="UP000009286">
    <property type="component" value="Chromosome"/>
</dbReference>
<organism evidence="1 2">
    <name type="scientific">Micavibrio aeruginosavorus (strain ARL-13)</name>
    <dbReference type="NCBI Taxonomy" id="856793"/>
    <lineage>
        <taxon>Bacteria</taxon>
        <taxon>Pseudomonadati</taxon>
        <taxon>Bdellovibrionota</taxon>
        <taxon>Bdellovibrionia</taxon>
        <taxon>Bdellovibrionales</taxon>
        <taxon>Pseudobdellovibrionaceae</taxon>
        <taxon>Micavibrio</taxon>
    </lineage>
</organism>